<dbReference type="EMBL" id="LMTZ01000144">
    <property type="protein sequence ID" value="KST63086.1"/>
    <property type="molecule type" value="Genomic_DNA"/>
</dbReference>
<organism evidence="3 5">
    <name type="scientific">Mastigocoleus testarum BC008</name>
    <dbReference type="NCBI Taxonomy" id="371196"/>
    <lineage>
        <taxon>Bacteria</taxon>
        <taxon>Bacillati</taxon>
        <taxon>Cyanobacteriota</taxon>
        <taxon>Cyanophyceae</taxon>
        <taxon>Nostocales</taxon>
        <taxon>Hapalosiphonaceae</taxon>
        <taxon>Mastigocoleus</taxon>
    </lineage>
</organism>
<keyword evidence="2" id="KW-0812">Transmembrane</keyword>
<evidence type="ECO:0000313" key="5">
    <source>
        <dbReference type="Proteomes" id="UP000053372"/>
    </source>
</evidence>
<accession>A0A0V7ZEX2</accession>
<sequence length="291" mass="32048">MSQEKPNPQPPQSRSNPELEDNYSEDREPFLGQTINPSPTPSVLEKLQSIWNSALVKIRSLLPENIASKLSDRALTGIVIAIAFLVVGISVNTFSPKSKAIATAPTPEQVSDSQITPKTESVTSVAPPEQQIAQSPLPTEQSESELKNTNLQTPKAPSSLAQEKTSSNSDEKQTIKKQQVTAPLTLEQKLFTIIENQITEAITSLHEDTQIETFSSNPIDAVRVDFASSTLSLKISDDWYSLTHPDQDKLAAEILERSKELDFVHLEITDSKNKLIARNPVVGSKMIILKR</sequence>
<feature type="compositionally biased region" description="Polar residues" evidence="1">
    <location>
        <begin position="131"/>
        <end position="168"/>
    </location>
</feature>
<evidence type="ECO:0000313" key="3">
    <source>
        <dbReference type="EMBL" id="KST63086.1"/>
    </source>
</evidence>
<name>A0A0V7ZEX2_9CYAN</name>
<evidence type="ECO:0000256" key="1">
    <source>
        <dbReference type="SAM" id="MobiDB-lite"/>
    </source>
</evidence>
<comment type="caution">
    <text evidence="3">The sequence shown here is derived from an EMBL/GenBank/DDBJ whole genome shotgun (WGS) entry which is preliminary data.</text>
</comment>
<evidence type="ECO:0000256" key="2">
    <source>
        <dbReference type="SAM" id="Phobius"/>
    </source>
</evidence>
<reference evidence="3 5" key="1">
    <citation type="journal article" date="2015" name="Genome Announc.">
        <title>Draft Genome of the Euendolithic (true boring) Cyanobacterium Mastigocoleus testarum strain BC008.</title>
        <authorList>
            <person name="Guida B.S."/>
            <person name="Garcia-Pichel F."/>
        </authorList>
    </citation>
    <scope>NUCLEOTIDE SEQUENCE [LARGE SCALE GENOMIC DNA]</scope>
    <source>
        <strain evidence="3 5">BC008</strain>
    </source>
</reference>
<gene>
    <name evidence="3" type="ORF">BC008_12315</name>
    <name evidence="4" type="ORF">BC008_34585</name>
</gene>
<evidence type="ECO:0000313" key="4">
    <source>
        <dbReference type="EMBL" id="KST69056.1"/>
    </source>
</evidence>
<dbReference type="Proteomes" id="UP000053372">
    <property type="component" value="Unassembled WGS sequence"/>
</dbReference>
<dbReference type="AlphaFoldDB" id="A0A0V7ZEX2"/>
<feature type="transmembrane region" description="Helical" evidence="2">
    <location>
        <begin position="74"/>
        <end position="94"/>
    </location>
</feature>
<proteinExistence type="predicted"/>
<keyword evidence="2" id="KW-1133">Transmembrane helix</keyword>
<dbReference type="OrthoDB" id="513429at2"/>
<feature type="compositionally biased region" description="Polar residues" evidence="1">
    <location>
        <begin position="106"/>
        <end position="124"/>
    </location>
</feature>
<feature type="region of interest" description="Disordered" evidence="1">
    <location>
        <begin position="1"/>
        <end position="40"/>
    </location>
</feature>
<dbReference type="RefSeq" id="WP_058183369.1">
    <property type="nucleotide sequence ID" value="NZ_LMTZ01000035.1"/>
</dbReference>
<feature type="region of interest" description="Disordered" evidence="1">
    <location>
        <begin position="101"/>
        <end position="176"/>
    </location>
</feature>
<keyword evidence="5" id="KW-1185">Reference proteome</keyword>
<protein>
    <submittedName>
        <fullName evidence="3">Uncharacterized protein</fullName>
    </submittedName>
</protein>
<dbReference type="EMBL" id="LMTZ01000035">
    <property type="protein sequence ID" value="KST69056.1"/>
    <property type="molecule type" value="Genomic_DNA"/>
</dbReference>
<keyword evidence="2" id="KW-0472">Membrane</keyword>